<reference evidence="2 3" key="1">
    <citation type="journal article" date="2016" name="Nat. Commun.">
        <title>Thousands of microbial genomes shed light on interconnected biogeochemical processes in an aquifer system.</title>
        <authorList>
            <person name="Anantharaman K."/>
            <person name="Brown C.T."/>
            <person name="Hug L.A."/>
            <person name="Sharon I."/>
            <person name="Castelle C.J."/>
            <person name="Probst A.J."/>
            <person name="Thomas B.C."/>
            <person name="Singh A."/>
            <person name="Wilkins M.J."/>
            <person name="Karaoz U."/>
            <person name="Brodie E.L."/>
            <person name="Williams K.H."/>
            <person name="Hubbard S.S."/>
            <person name="Banfield J.F."/>
        </authorList>
    </citation>
    <scope>NUCLEOTIDE SEQUENCE [LARGE SCALE GENOMIC DNA]</scope>
</reference>
<feature type="domain" description="Glycosyltransferase 2-like" evidence="1">
    <location>
        <begin position="4"/>
        <end position="156"/>
    </location>
</feature>
<dbReference type="Proteomes" id="UP000179270">
    <property type="component" value="Unassembled WGS sequence"/>
</dbReference>
<protein>
    <recommendedName>
        <fullName evidence="1">Glycosyltransferase 2-like domain-containing protein</fullName>
    </recommendedName>
</protein>
<evidence type="ECO:0000259" key="1">
    <source>
        <dbReference type="Pfam" id="PF00535"/>
    </source>
</evidence>
<organism evidence="2 3">
    <name type="scientific">Candidatus Roizmanbacteria bacterium RIFCSPLOWO2_01_FULL_35_13</name>
    <dbReference type="NCBI Taxonomy" id="1802055"/>
    <lineage>
        <taxon>Bacteria</taxon>
        <taxon>Candidatus Roizmaniibacteriota</taxon>
    </lineage>
</organism>
<gene>
    <name evidence="2" type="ORF">A3A74_05225</name>
</gene>
<dbReference type="InterPro" id="IPR001173">
    <property type="entry name" value="Glyco_trans_2-like"/>
</dbReference>
<dbReference type="InterPro" id="IPR029044">
    <property type="entry name" value="Nucleotide-diphossugar_trans"/>
</dbReference>
<evidence type="ECO:0000313" key="2">
    <source>
        <dbReference type="EMBL" id="OGK39342.1"/>
    </source>
</evidence>
<dbReference type="SUPFAM" id="SSF53448">
    <property type="entry name" value="Nucleotide-diphospho-sugar transferases"/>
    <property type="match status" value="1"/>
</dbReference>
<comment type="caution">
    <text evidence="2">The sequence shown here is derived from an EMBL/GenBank/DDBJ whole genome shotgun (WGS) entry which is preliminary data.</text>
</comment>
<dbReference type="Gene3D" id="3.90.550.10">
    <property type="entry name" value="Spore Coat Polysaccharide Biosynthesis Protein SpsA, Chain A"/>
    <property type="match status" value="1"/>
</dbReference>
<dbReference type="PANTHER" id="PTHR43630">
    <property type="entry name" value="POLY-BETA-1,6-N-ACETYL-D-GLUCOSAMINE SYNTHASE"/>
    <property type="match status" value="1"/>
</dbReference>
<evidence type="ECO:0000313" key="3">
    <source>
        <dbReference type="Proteomes" id="UP000179270"/>
    </source>
</evidence>
<dbReference type="PANTHER" id="PTHR43630:SF2">
    <property type="entry name" value="GLYCOSYLTRANSFERASE"/>
    <property type="match status" value="1"/>
</dbReference>
<accession>A0A1F7I7T8</accession>
<dbReference type="Pfam" id="PF00535">
    <property type="entry name" value="Glycos_transf_2"/>
    <property type="match status" value="1"/>
</dbReference>
<proteinExistence type="predicted"/>
<name>A0A1F7I7T8_9BACT</name>
<dbReference type="AlphaFoldDB" id="A0A1F7I7T8"/>
<dbReference type="STRING" id="1802055.A3A74_05225"/>
<dbReference type="EMBL" id="MGAF01000052">
    <property type="protein sequence ID" value="OGK39342.1"/>
    <property type="molecule type" value="Genomic_DNA"/>
</dbReference>
<dbReference type="CDD" id="cd02511">
    <property type="entry name" value="Beta4Glucosyltransferase"/>
    <property type="match status" value="1"/>
</dbReference>
<sequence>MDITVVIHTLDDQENIVDCMESAKLLTDKIIVIDMESRDATVKLAKKSGAEIYFFPPASYVEPARNFGIGKASTKWVFLLDTDERLTPELAEEIKSALVNPQYSHFKINRKNIFSGVKWLKHGGWWPDQIIRLINKEHFKNWPKQIHSTPVISGSIRSLKNPLLHYFHGDLESMVTKTIIFEDIESNLLFKAKKNVETSTFFRKFLGELYRRLIGNLGFLDGNIGIIESTYQAFSKTITYIYLYEKSRTIRSLS</sequence>